<evidence type="ECO:0000313" key="6">
    <source>
        <dbReference type="EMBL" id="MBD2755227.1"/>
    </source>
</evidence>
<keyword evidence="7" id="KW-1185">Reference proteome</keyword>
<evidence type="ECO:0000256" key="3">
    <source>
        <dbReference type="ARBA" id="ARBA00023277"/>
    </source>
</evidence>
<dbReference type="Pfam" id="PF05336">
    <property type="entry name" value="rhaM"/>
    <property type="match status" value="1"/>
</dbReference>
<dbReference type="InterPro" id="IPR008000">
    <property type="entry name" value="Rham/fucose_mutarotase"/>
</dbReference>
<dbReference type="Proteomes" id="UP000653797">
    <property type="component" value="Unassembled WGS sequence"/>
</dbReference>
<dbReference type="InterPro" id="IPR013448">
    <property type="entry name" value="L-rhamnose_mutarotase"/>
</dbReference>
<gene>
    <name evidence="6" type="primary">rhaM</name>
    <name evidence="6" type="ORF">IC230_20165</name>
</gene>
<accession>A0A927GEV7</accession>
<dbReference type="EC" id="5.1.3.32" evidence="5"/>
<dbReference type="PANTHER" id="PTHR34389:SF2">
    <property type="entry name" value="L-RHAMNOSE MUTAROTASE"/>
    <property type="match status" value="1"/>
</dbReference>
<dbReference type="GO" id="GO:0005737">
    <property type="term" value="C:cytoplasm"/>
    <property type="evidence" value="ECO:0007669"/>
    <property type="project" value="InterPro"/>
</dbReference>
<comment type="caution">
    <text evidence="6">The sequence shown here is derived from an EMBL/GenBank/DDBJ whole genome shotgun (WGS) entry which is preliminary data.</text>
</comment>
<dbReference type="GO" id="GO:0019301">
    <property type="term" value="P:rhamnose catabolic process"/>
    <property type="evidence" value="ECO:0007669"/>
    <property type="project" value="UniProtKB-UniRule"/>
</dbReference>
<dbReference type="EMBL" id="JACXAA010000007">
    <property type="protein sequence ID" value="MBD2755227.1"/>
    <property type="molecule type" value="Genomic_DNA"/>
</dbReference>
<sequence>MVEIAFTMKLKPGVEAEYRRRHDEIWPELSTALTEAGIRDYSIYLDRSTGILFAVQKRLADHTADTLPTLSLMKKWWAYMADLMETNPDNSPVAVPLERVFHME</sequence>
<keyword evidence="2 6" id="KW-0413">Isomerase</keyword>
<dbReference type="AlphaFoldDB" id="A0A927GEV7"/>
<dbReference type="NCBIfam" id="TIGR02625">
    <property type="entry name" value="YiiL_rotase"/>
    <property type="match status" value="1"/>
</dbReference>
<dbReference type="RefSeq" id="WP_191040837.1">
    <property type="nucleotide sequence ID" value="NZ_JACXAA010000007.1"/>
</dbReference>
<dbReference type="InterPro" id="IPR011008">
    <property type="entry name" value="Dimeric_a/b-barrel"/>
</dbReference>
<evidence type="ECO:0000256" key="1">
    <source>
        <dbReference type="ARBA" id="ARBA00022490"/>
    </source>
</evidence>
<keyword evidence="1" id="KW-0963">Cytoplasm</keyword>
<keyword evidence="4" id="KW-0684">Rhamnose metabolism</keyword>
<dbReference type="PANTHER" id="PTHR34389">
    <property type="entry name" value="L-RHAMNOSE MUTAROTASE"/>
    <property type="match status" value="1"/>
</dbReference>
<evidence type="ECO:0000256" key="5">
    <source>
        <dbReference type="NCBIfam" id="TIGR02625"/>
    </source>
</evidence>
<dbReference type="SUPFAM" id="SSF54909">
    <property type="entry name" value="Dimeric alpha+beta barrel"/>
    <property type="match status" value="1"/>
</dbReference>
<evidence type="ECO:0000256" key="4">
    <source>
        <dbReference type="ARBA" id="ARBA00023308"/>
    </source>
</evidence>
<dbReference type="GO" id="GO:0062192">
    <property type="term" value="F:L-rhamnose mutarotase activity"/>
    <property type="evidence" value="ECO:0007669"/>
    <property type="project" value="UniProtKB-UniRule"/>
</dbReference>
<dbReference type="Gene3D" id="3.30.70.100">
    <property type="match status" value="1"/>
</dbReference>
<dbReference type="HAMAP" id="MF_01663">
    <property type="entry name" value="L_rham_rotase"/>
    <property type="match status" value="1"/>
</dbReference>
<proteinExistence type="inferred from homology"/>
<reference evidence="6" key="1">
    <citation type="submission" date="2020-09" db="EMBL/GenBank/DDBJ databases">
        <authorList>
            <person name="Kim M.K."/>
        </authorList>
    </citation>
    <scope>NUCLEOTIDE SEQUENCE</scope>
    <source>
        <strain evidence="6">BT704</strain>
    </source>
</reference>
<protein>
    <recommendedName>
        <fullName evidence="5">L-rhamnose mutarotase</fullName>
        <ecNumber evidence="5">5.1.3.32</ecNumber>
    </recommendedName>
</protein>
<name>A0A927GEV7_9BACT</name>
<evidence type="ECO:0000313" key="7">
    <source>
        <dbReference type="Proteomes" id="UP000653797"/>
    </source>
</evidence>
<organism evidence="6 7">
    <name type="scientific">Spirosoma validum</name>
    <dbReference type="NCBI Taxonomy" id="2771355"/>
    <lineage>
        <taxon>Bacteria</taxon>
        <taxon>Pseudomonadati</taxon>
        <taxon>Bacteroidota</taxon>
        <taxon>Cytophagia</taxon>
        <taxon>Cytophagales</taxon>
        <taxon>Cytophagaceae</taxon>
        <taxon>Spirosoma</taxon>
    </lineage>
</organism>
<keyword evidence="3" id="KW-0119">Carbohydrate metabolism</keyword>
<evidence type="ECO:0000256" key="2">
    <source>
        <dbReference type="ARBA" id="ARBA00023235"/>
    </source>
</evidence>